<comment type="caution">
    <text evidence="1">The sequence shown here is derived from an EMBL/GenBank/DDBJ whole genome shotgun (WGS) entry which is preliminary data.</text>
</comment>
<sequence>MTFVPKDFKVPEKLKQTDFLIRKLCARDVYLDYLAVMSSIDVIQKTRGGSWPTKDLTFEDDLIDLAWHQREFEHKSSFAYTVMNKDETECLGCLYFYPPRFRKEAPEGTDVDVSFWVTQKAYEQGLYDKLYKTIKEWLTKDWPFKKPFWTNKEIPTI</sequence>
<name>A0A1F7YFC3_9BACT</name>
<accession>A0A1F7YFC3</accession>
<dbReference type="Proteomes" id="UP000179221">
    <property type="component" value="Unassembled WGS sequence"/>
</dbReference>
<organism evidence="1 2">
    <name type="scientific">Candidatus Woesebacteria bacterium RIFCSPHIGHO2_01_FULL_40_22</name>
    <dbReference type="NCBI Taxonomy" id="1802499"/>
    <lineage>
        <taxon>Bacteria</taxon>
        <taxon>Candidatus Woeseibacteriota</taxon>
    </lineage>
</organism>
<evidence type="ECO:0000313" key="2">
    <source>
        <dbReference type="Proteomes" id="UP000179221"/>
    </source>
</evidence>
<dbReference type="AlphaFoldDB" id="A0A1F7YFC3"/>
<evidence type="ECO:0000313" key="1">
    <source>
        <dbReference type="EMBL" id="OGM25982.1"/>
    </source>
</evidence>
<gene>
    <name evidence="1" type="ORF">A2628_00350</name>
</gene>
<reference evidence="1 2" key="1">
    <citation type="journal article" date="2016" name="Nat. Commun.">
        <title>Thousands of microbial genomes shed light on interconnected biogeochemical processes in an aquifer system.</title>
        <authorList>
            <person name="Anantharaman K."/>
            <person name="Brown C.T."/>
            <person name="Hug L.A."/>
            <person name="Sharon I."/>
            <person name="Castelle C.J."/>
            <person name="Probst A.J."/>
            <person name="Thomas B.C."/>
            <person name="Singh A."/>
            <person name="Wilkins M.J."/>
            <person name="Karaoz U."/>
            <person name="Brodie E.L."/>
            <person name="Williams K.H."/>
            <person name="Hubbard S.S."/>
            <person name="Banfield J.F."/>
        </authorList>
    </citation>
    <scope>NUCLEOTIDE SEQUENCE [LARGE SCALE GENOMIC DNA]</scope>
</reference>
<evidence type="ECO:0008006" key="3">
    <source>
        <dbReference type="Google" id="ProtNLM"/>
    </source>
</evidence>
<protein>
    <recommendedName>
        <fullName evidence="3">GNAT family N-acetyltransferase</fullName>
    </recommendedName>
</protein>
<dbReference type="EMBL" id="MGGL01000017">
    <property type="protein sequence ID" value="OGM25982.1"/>
    <property type="molecule type" value="Genomic_DNA"/>
</dbReference>
<proteinExistence type="predicted"/>